<gene>
    <name evidence="2" type="ORF">CR155_01085</name>
</gene>
<comment type="caution">
    <text evidence="2">The sequence shown here is derived from an EMBL/GenBank/DDBJ whole genome shotgun (WGS) entry which is preliminary data.</text>
</comment>
<dbReference type="InterPro" id="IPR011006">
    <property type="entry name" value="CheY-like_superfamily"/>
</dbReference>
<dbReference type="RefSeq" id="WP_102068164.1">
    <property type="nucleotide sequence ID" value="NZ_PDNV01000001.1"/>
</dbReference>
<evidence type="ECO:0000259" key="1">
    <source>
        <dbReference type="PROSITE" id="PS50921"/>
    </source>
</evidence>
<dbReference type="Pfam" id="PF08376">
    <property type="entry name" value="NIT"/>
    <property type="match status" value="1"/>
</dbReference>
<evidence type="ECO:0000313" key="3">
    <source>
        <dbReference type="Proteomes" id="UP000234328"/>
    </source>
</evidence>
<dbReference type="SMART" id="SM01012">
    <property type="entry name" value="ANTAR"/>
    <property type="match status" value="1"/>
</dbReference>
<dbReference type="Gene3D" id="1.10.10.10">
    <property type="entry name" value="Winged helix-like DNA-binding domain superfamily/Winged helix DNA-binding domain"/>
    <property type="match status" value="1"/>
</dbReference>
<name>A0A2N4UKY3_9BURK</name>
<dbReference type="GO" id="GO:0003723">
    <property type="term" value="F:RNA binding"/>
    <property type="evidence" value="ECO:0007669"/>
    <property type="project" value="InterPro"/>
</dbReference>
<dbReference type="OrthoDB" id="9782798at2"/>
<keyword evidence="3" id="KW-1185">Reference proteome</keyword>
<dbReference type="Pfam" id="PF03861">
    <property type="entry name" value="ANTAR"/>
    <property type="match status" value="1"/>
</dbReference>
<reference evidence="2 3" key="1">
    <citation type="submission" date="2017-10" db="EMBL/GenBank/DDBJ databases">
        <title>Two draft genome sequences of Pusillimonas sp. strains isolated from a nitrate- and radionuclide-contaminated groundwater in Russia.</title>
        <authorList>
            <person name="Grouzdev D.S."/>
            <person name="Tourova T.P."/>
            <person name="Goeva M.A."/>
            <person name="Babich T.L."/>
            <person name="Sokolova D.S."/>
            <person name="Abdullin R."/>
            <person name="Poltaraus A.B."/>
            <person name="Toshchakov S.V."/>
            <person name="Nazina T.N."/>
        </authorList>
    </citation>
    <scope>NUCLEOTIDE SEQUENCE [LARGE SCALE GENOMIC DNA]</scope>
    <source>
        <strain evidence="2 3">JR1/69-2-13</strain>
    </source>
</reference>
<protein>
    <submittedName>
        <fullName evidence="2">Antitermination regulator</fullName>
    </submittedName>
</protein>
<feature type="domain" description="ANTAR" evidence="1">
    <location>
        <begin position="353"/>
        <end position="414"/>
    </location>
</feature>
<organism evidence="2 3">
    <name type="scientific">Pollutimonas nitritireducens</name>
    <dbReference type="NCBI Taxonomy" id="2045209"/>
    <lineage>
        <taxon>Bacteria</taxon>
        <taxon>Pseudomonadati</taxon>
        <taxon>Pseudomonadota</taxon>
        <taxon>Betaproteobacteria</taxon>
        <taxon>Burkholderiales</taxon>
        <taxon>Alcaligenaceae</taxon>
        <taxon>Pollutimonas</taxon>
    </lineage>
</organism>
<dbReference type="InterPro" id="IPR013587">
    <property type="entry name" value="Nitrate/nitrite_sensing"/>
</dbReference>
<dbReference type="InterPro" id="IPR005561">
    <property type="entry name" value="ANTAR"/>
</dbReference>
<dbReference type="PROSITE" id="PS50921">
    <property type="entry name" value="ANTAR"/>
    <property type="match status" value="1"/>
</dbReference>
<proteinExistence type="predicted"/>
<dbReference type="Proteomes" id="UP000234328">
    <property type="component" value="Unassembled WGS sequence"/>
</dbReference>
<dbReference type="EMBL" id="PDNV01000001">
    <property type="protein sequence ID" value="PLC55681.1"/>
    <property type="molecule type" value="Genomic_DNA"/>
</dbReference>
<evidence type="ECO:0000313" key="2">
    <source>
        <dbReference type="EMBL" id="PLC55681.1"/>
    </source>
</evidence>
<dbReference type="InterPro" id="IPR036388">
    <property type="entry name" value="WH-like_DNA-bd_sf"/>
</dbReference>
<accession>A0A2N4UKY3</accession>
<sequence>MSNSNVPATLRFLLAARRCELHALESLAGTCELVVLAGQLVHALQKERGWSNLYLCSDNDDGLQKLAELASETTHAEQVMRNYLDALVSGPSPVCDKAHFFNRAASAFQRLDALPGLRRRIRGRHTPAQDAESTFTDLIASLLAMVFEAADSALDPDVTRILVALLNFIQGKELSGQERAYGVVGFRAGYFTDGQKARMASLVARQQRSFDVFAQFSPQTALQTWRQLDRPAQDVQRMRAMLENTSEPQRVGVDLAGIWLDLCTQRIDGMREVENTLAQALAQLCQQRTAETRKELDDRRLLLRRFTDRANGKEPSMVYRVQGRIADIPPPDGIGDDMDRSIVDMLCEQTMRMQEDAKALASVRRSLDERTRMEKAKWMLINRYRLSEQEAHEHMLRAAMDSGVSLGEIADRLLEQSREN</sequence>
<dbReference type="SUPFAM" id="SSF52172">
    <property type="entry name" value="CheY-like"/>
    <property type="match status" value="1"/>
</dbReference>
<dbReference type="AlphaFoldDB" id="A0A2N4UKY3"/>